<dbReference type="Gene3D" id="3.60.15.10">
    <property type="entry name" value="Ribonuclease Z/Hydroxyacylglutathione hydrolase-like"/>
    <property type="match status" value="1"/>
</dbReference>
<dbReference type="SMART" id="SM00849">
    <property type="entry name" value="Lactamase_B"/>
    <property type="match status" value="1"/>
</dbReference>
<dbReference type="Pfam" id="PF00753">
    <property type="entry name" value="Lactamase_B"/>
    <property type="match status" value="1"/>
</dbReference>
<feature type="domain" description="Metallo-beta-lactamase" evidence="1">
    <location>
        <begin position="25"/>
        <end position="229"/>
    </location>
</feature>
<sequence length="280" mass="30399">MSTDSPLPLVASGLDVWVATSRRYQSLSTVIRGDDNTALVIDPNWDDDELASIPAELAALNISCGLGLATHMHYDHVLWHPDLGSPPRYASRWTVWALDTQRDSLLAPLVGDISSAAIELAGRVVEIPGGRAPREVPPPETPRAAGVLPAPYELPWAGREIVLHEHDAHAPGHLAVEVVDRRVLVCGDMGSDIELPTPHDLNPDLVAYLQGLDRVAEVAARCDLLIPGHGTPSRRPMERIDADRRYLDDLLTRGNSDDPRISLPDMATLHAANRARALAT</sequence>
<dbReference type="PANTHER" id="PTHR42951">
    <property type="entry name" value="METALLO-BETA-LACTAMASE DOMAIN-CONTAINING"/>
    <property type="match status" value="1"/>
</dbReference>
<gene>
    <name evidence="2" type="ORF">UFOPK3992_00206</name>
</gene>
<dbReference type="InterPro" id="IPR036866">
    <property type="entry name" value="RibonucZ/Hydroxyglut_hydro"/>
</dbReference>
<dbReference type="AlphaFoldDB" id="A0A6J7NUL0"/>
<evidence type="ECO:0000259" key="1">
    <source>
        <dbReference type="SMART" id="SM00849"/>
    </source>
</evidence>
<dbReference type="EMBL" id="CAFBOZ010000017">
    <property type="protein sequence ID" value="CAB4993614.1"/>
    <property type="molecule type" value="Genomic_DNA"/>
</dbReference>
<dbReference type="InterPro" id="IPR050855">
    <property type="entry name" value="NDM-1-like"/>
</dbReference>
<reference evidence="2" key="1">
    <citation type="submission" date="2020-05" db="EMBL/GenBank/DDBJ databases">
        <authorList>
            <person name="Chiriac C."/>
            <person name="Salcher M."/>
            <person name="Ghai R."/>
            <person name="Kavagutti S V."/>
        </authorList>
    </citation>
    <scope>NUCLEOTIDE SEQUENCE</scope>
</reference>
<evidence type="ECO:0000313" key="2">
    <source>
        <dbReference type="EMBL" id="CAB4993614.1"/>
    </source>
</evidence>
<dbReference type="SUPFAM" id="SSF56281">
    <property type="entry name" value="Metallo-hydrolase/oxidoreductase"/>
    <property type="match status" value="1"/>
</dbReference>
<name>A0A6J7NUL0_9ZZZZ</name>
<accession>A0A6J7NUL0</accession>
<proteinExistence type="predicted"/>
<dbReference type="PANTHER" id="PTHR42951:SF22">
    <property type="entry name" value="METALLO BETA-LACTAMASE SUPERFAMILY LIPOPROTEIN"/>
    <property type="match status" value="1"/>
</dbReference>
<dbReference type="InterPro" id="IPR001279">
    <property type="entry name" value="Metallo-B-lactamas"/>
</dbReference>
<protein>
    <submittedName>
        <fullName evidence="2">Unannotated protein</fullName>
    </submittedName>
</protein>
<organism evidence="2">
    <name type="scientific">freshwater metagenome</name>
    <dbReference type="NCBI Taxonomy" id="449393"/>
    <lineage>
        <taxon>unclassified sequences</taxon>
        <taxon>metagenomes</taxon>
        <taxon>ecological metagenomes</taxon>
    </lineage>
</organism>